<dbReference type="OrthoDB" id="28868at2759"/>
<dbReference type="SUPFAM" id="SSF81383">
    <property type="entry name" value="F-box domain"/>
    <property type="match status" value="1"/>
</dbReference>
<keyword evidence="3" id="KW-1185">Reference proteome</keyword>
<evidence type="ECO:0000259" key="1">
    <source>
        <dbReference type="SMART" id="SM00992"/>
    </source>
</evidence>
<evidence type="ECO:0000313" key="3">
    <source>
        <dbReference type="Proteomes" id="UP000292702"/>
    </source>
</evidence>
<reference evidence="2 3" key="1">
    <citation type="submission" date="2018-11" db="EMBL/GenBank/DDBJ databases">
        <title>Genome assembly of Steccherinum ochraceum LE-BIN_3174, the white-rot fungus of the Steccherinaceae family (The Residual Polyporoid clade, Polyporales, Basidiomycota).</title>
        <authorList>
            <person name="Fedorova T.V."/>
            <person name="Glazunova O.A."/>
            <person name="Landesman E.O."/>
            <person name="Moiseenko K.V."/>
            <person name="Psurtseva N.V."/>
            <person name="Savinova O.S."/>
            <person name="Shakhova N.V."/>
            <person name="Tyazhelova T.V."/>
            <person name="Vasina D.V."/>
        </authorList>
    </citation>
    <scope>NUCLEOTIDE SEQUENCE [LARGE SCALE GENOMIC DNA]</scope>
    <source>
        <strain evidence="2 3">LE-BIN_3174</strain>
    </source>
</reference>
<feature type="domain" description="Hemimethylated DNA-binding" evidence="1">
    <location>
        <begin position="485"/>
        <end position="581"/>
    </location>
</feature>
<dbReference type="AlphaFoldDB" id="A0A4V2MVK2"/>
<accession>A0A4V2MVK2</accession>
<dbReference type="Gene3D" id="2.30.30.390">
    <property type="entry name" value="Hemimethylated DNA-binding domain"/>
    <property type="match status" value="1"/>
</dbReference>
<dbReference type="EMBL" id="RWJN01000375">
    <property type="protein sequence ID" value="TCD62407.1"/>
    <property type="molecule type" value="Genomic_DNA"/>
</dbReference>
<gene>
    <name evidence="2" type="ORF">EIP91_006935</name>
</gene>
<dbReference type="PANTHER" id="PTHR48439">
    <property type="entry name" value="HEMIMETHYLATED DNA-BINDING DOMAIN-CONTAINING PROTEIN"/>
    <property type="match status" value="1"/>
</dbReference>
<proteinExistence type="predicted"/>
<protein>
    <recommendedName>
        <fullName evidence="1">Hemimethylated DNA-binding domain-containing protein</fullName>
    </recommendedName>
</protein>
<dbReference type="InterPro" id="IPR053189">
    <property type="entry name" value="Clp_protease_adapter_ClpF"/>
</dbReference>
<comment type="caution">
    <text evidence="2">The sequence shown here is derived from an EMBL/GenBank/DDBJ whole genome shotgun (WGS) entry which is preliminary data.</text>
</comment>
<organism evidence="2 3">
    <name type="scientific">Steccherinum ochraceum</name>
    <dbReference type="NCBI Taxonomy" id="92696"/>
    <lineage>
        <taxon>Eukaryota</taxon>
        <taxon>Fungi</taxon>
        <taxon>Dikarya</taxon>
        <taxon>Basidiomycota</taxon>
        <taxon>Agaricomycotina</taxon>
        <taxon>Agaricomycetes</taxon>
        <taxon>Polyporales</taxon>
        <taxon>Steccherinaceae</taxon>
        <taxon>Steccherinum</taxon>
    </lineage>
</organism>
<dbReference type="PANTHER" id="PTHR48439:SF1">
    <property type="entry name" value="HEMIMETHYLATED DNA-BINDING DOMAIN-CONTAINING PROTEIN"/>
    <property type="match status" value="1"/>
</dbReference>
<dbReference type="NCBIfam" id="TIGR02097">
    <property type="entry name" value="yccV"/>
    <property type="match status" value="1"/>
</dbReference>
<dbReference type="Pfam" id="PF13369">
    <property type="entry name" value="Transglut_core2"/>
    <property type="match status" value="1"/>
</dbReference>
<dbReference type="InterPro" id="IPR036623">
    <property type="entry name" value="Hemimethylated_DNA-bd_sf"/>
</dbReference>
<dbReference type="SMART" id="SM00992">
    <property type="entry name" value="YccV-like"/>
    <property type="match status" value="1"/>
</dbReference>
<sequence length="615" mass="69658">MTTDHSAPSTDSHTIHLPSDIYLEILKVLPASREDESSIKTLVSCLSTNSIVRTAALSPLVWVHHYRARYIHSIDINEVERKLRTSGDWRLLYIERRWLDRRALLLADEIRMNATGRHEKAREFARELSLDVFDALRLESRLPLPSCLEKEGEDIQPDRADEDILPRRFWAQSILGMIARYEATDVWERVFMARADDPPVPFVEALSSFSAVFDASMQEVKTQLDTIYEACVERMKRHHLVHASTELQRRCITLCQVLYSPEPAEGFGLAEGVAFQRLLNQFPHSFLQRGNRHTIPMSLVFVFVAMARRMGINASPVNYPGAVQAHVLPKDPSESSFLLDVASDNPAPVPVGDVPSGLDADMVQPASSLTMLMRAFNNIISFARFERILGPSPGAPNWSFEAQDSAFYLMTMCTMLRSQPMNSFPAPPEFNPLDLVAVLLDKLTPKLPTVSRNMLTKFLNDSWKASEDRASQVRHRDATSQMTGFVGMVFEHRRYKYIGCIYAWDPVCAAAESWIENMRVNQLPSGRDQPFYSSFSADGQAFYVAQDNIVPISLDVDKIRSLFMARKSFGRYFTGFERAPNKGRLTLTHEMKVAYPDDDAYGAEWLADSSENKSI</sequence>
<dbReference type="Pfam" id="PF08755">
    <property type="entry name" value="YccV-like"/>
    <property type="match status" value="1"/>
</dbReference>
<dbReference type="GO" id="GO:0003677">
    <property type="term" value="F:DNA binding"/>
    <property type="evidence" value="ECO:0007669"/>
    <property type="project" value="InterPro"/>
</dbReference>
<evidence type="ECO:0000313" key="2">
    <source>
        <dbReference type="EMBL" id="TCD62407.1"/>
    </source>
</evidence>
<dbReference type="InterPro" id="IPR011722">
    <property type="entry name" value="Hemimethylated_DNA-bd_dom"/>
</dbReference>
<dbReference type="SUPFAM" id="SSF141255">
    <property type="entry name" value="YccV-like"/>
    <property type="match status" value="1"/>
</dbReference>
<dbReference type="Proteomes" id="UP000292702">
    <property type="component" value="Unassembled WGS sequence"/>
</dbReference>
<dbReference type="InterPro" id="IPR036047">
    <property type="entry name" value="F-box-like_dom_sf"/>
</dbReference>
<dbReference type="STRING" id="92696.A0A4V2MVK2"/>
<name>A0A4V2MVK2_9APHY</name>
<dbReference type="InterPro" id="IPR032698">
    <property type="entry name" value="SirB1_N"/>
</dbReference>